<dbReference type="EMBL" id="JBHRYR010000002">
    <property type="protein sequence ID" value="MFC3851738.1"/>
    <property type="molecule type" value="Genomic_DNA"/>
</dbReference>
<organism evidence="1 2">
    <name type="scientific">Saccharospirillum mangrovi</name>
    <dbReference type="NCBI Taxonomy" id="2161747"/>
    <lineage>
        <taxon>Bacteria</taxon>
        <taxon>Pseudomonadati</taxon>
        <taxon>Pseudomonadota</taxon>
        <taxon>Gammaproteobacteria</taxon>
        <taxon>Oceanospirillales</taxon>
        <taxon>Saccharospirillaceae</taxon>
        <taxon>Saccharospirillum</taxon>
    </lineage>
</organism>
<comment type="caution">
    <text evidence="1">The sequence shown here is derived from an EMBL/GenBank/DDBJ whole genome shotgun (WGS) entry which is preliminary data.</text>
</comment>
<name>A0ABV7ZT67_9GAMM</name>
<sequence>MDVSSIGSVAAYASSKAMSDAQEGAALKTFKMAVDQQAGMVQQLIQSANPSAAPIGNVGQNIDIRV</sequence>
<keyword evidence="2" id="KW-1185">Reference proteome</keyword>
<evidence type="ECO:0000313" key="2">
    <source>
        <dbReference type="Proteomes" id="UP001595617"/>
    </source>
</evidence>
<dbReference type="RefSeq" id="WP_380693089.1">
    <property type="nucleotide sequence ID" value="NZ_JBHRYR010000002.1"/>
</dbReference>
<reference evidence="2" key="1">
    <citation type="journal article" date="2019" name="Int. J. Syst. Evol. Microbiol.">
        <title>The Global Catalogue of Microorganisms (GCM) 10K type strain sequencing project: providing services to taxonomists for standard genome sequencing and annotation.</title>
        <authorList>
            <consortium name="The Broad Institute Genomics Platform"/>
            <consortium name="The Broad Institute Genome Sequencing Center for Infectious Disease"/>
            <person name="Wu L."/>
            <person name="Ma J."/>
        </authorList>
    </citation>
    <scope>NUCLEOTIDE SEQUENCE [LARGE SCALE GENOMIC DNA]</scope>
    <source>
        <strain evidence="2">IBRC 10765</strain>
    </source>
</reference>
<accession>A0ABV7ZT67</accession>
<proteinExistence type="predicted"/>
<dbReference type="Proteomes" id="UP001595617">
    <property type="component" value="Unassembled WGS sequence"/>
</dbReference>
<evidence type="ECO:0000313" key="1">
    <source>
        <dbReference type="EMBL" id="MFC3851738.1"/>
    </source>
</evidence>
<dbReference type="Pfam" id="PF14070">
    <property type="entry name" value="YjfB_motility"/>
    <property type="match status" value="1"/>
</dbReference>
<gene>
    <name evidence="1" type="ORF">ACFOOG_02730</name>
</gene>
<dbReference type="InterPro" id="IPR025906">
    <property type="entry name" value="YjfB_motility"/>
</dbReference>
<protein>
    <submittedName>
        <fullName evidence="1">YjfB family protein</fullName>
    </submittedName>
</protein>